<dbReference type="Proteomes" id="UP000886890">
    <property type="component" value="Unassembled WGS sequence"/>
</dbReference>
<evidence type="ECO:0000313" key="1">
    <source>
        <dbReference type="EMBL" id="HIX77385.1"/>
    </source>
</evidence>
<reference evidence="1" key="1">
    <citation type="journal article" date="2021" name="PeerJ">
        <title>Extensive microbial diversity within the chicken gut microbiome revealed by metagenomics and culture.</title>
        <authorList>
            <person name="Gilroy R."/>
            <person name="Ravi A."/>
            <person name="Getino M."/>
            <person name="Pursley I."/>
            <person name="Horton D.L."/>
            <person name="Alikhan N.F."/>
            <person name="Baker D."/>
            <person name="Gharbi K."/>
            <person name="Hall N."/>
            <person name="Watson M."/>
            <person name="Adriaenssens E.M."/>
            <person name="Foster-Nyarko E."/>
            <person name="Jarju S."/>
            <person name="Secka A."/>
            <person name="Antonio M."/>
            <person name="Oren A."/>
            <person name="Chaudhuri R.R."/>
            <person name="La Ragione R."/>
            <person name="Hildebrand F."/>
            <person name="Pallen M.J."/>
        </authorList>
    </citation>
    <scope>NUCLEOTIDE SEQUENCE</scope>
    <source>
        <strain evidence="1">CHK183-1962</strain>
    </source>
</reference>
<comment type="caution">
    <text evidence="1">The sequence shown here is derived from an EMBL/GenBank/DDBJ whole genome shotgun (WGS) entry which is preliminary data.</text>
</comment>
<proteinExistence type="predicted"/>
<name>A0A9D1XDU8_9FIRM</name>
<organism evidence="1 2">
    <name type="scientific">Candidatus Fusicatenibacter merdavium</name>
    <dbReference type="NCBI Taxonomy" id="2838600"/>
    <lineage>
        <taxon>Bacteria</taxon>
        <taxon>Bacillati</taxon>
        <taxon>Bacillota</taxon>
        <taxon>Clostridia</taxon>
        <taxon>Lachnospirales</taxon>
        <taxon>Lachnospiraceae</taxon>
        <taxon>Fusicatenibacter</taxon>
    </lineage>
</organism>
<sequence>MILTEEKTFIMPVTVVDAQDSSGLCKNDMMLEFTNLELLHAVLTCTMPAGRLTPPYREKRRHELLQKMAMVENALDVKGDQLVKSSRTMYLDVSEKGVISHYLGVVFTKILAGKMFQDDYLVHINQIEQPGLPEIGRYGKKYRYDMIGLQKGAGAYSVWESVGRSENSQTAFRNACVEAGGVEKVGSGAPLHKVACMNYYERGFYTAVIREIPQTEEGQSFSFTREAYLRAYYQPLMELLLAERPELIYPGRESFCVAEISLPALNDAFAGSRRMYVGMGRQLMDCLRSGRYERADDWKNTEVPSHGGWFEGRDGISVRAESLGKE</sequence>
<protein>
    <submittedName>
        <fullName evidence="1">Uncharacterized protein</fullName>
    </submittedName>
</protein>
<dbReference type="AlphaFoldDB" id="A0A9D1XDU8"/>
<gene>
    <name evidence="1" type="ORF">H9734_07310</name>
</gene>
<evidence type="ECO:0000313" key="2">
    <source>
        <dbReference type="Proteomes" id="UP000886890"/>
    </source>
</evidence>
<accession>A0A9D1XDU8</accession>
<reference evidence="1" key="2">
    <citation type="submission" date="2021-04" db="EMBL/GenBank/DDBJ databases">
        <authorList>
            <person name="Gilroy R."/>
        </authorList>
    </citation>
    <scope>NUCLEOTIDE SEQUENCE</scope>
    <source>
        <strain evidence="1">CHK183-1962</strain>
    </source>
</reference>
<dbReference type="EMBL" id="DXEK01000123">
    <property type="protein sequence ID" value="HIX77385.1"/>
    <property type="molecule type" value="Genomic_DNA"/>
</dbReference>